<dbReference type="EC" id="5.4.99.5" evidence="1 3"/>
<dbReference type="PROSITE" id="PS51167">
    <property type="entry name" value="CHORISMATE_MUT_1"/>
    <property type="match status" value="1"/>
</dbReference>
<dbReference type="GO" id="GO:0004106">
    <property type="term" value="F:chorismate mutase activity"/>
    <property type="evidence" value="ECO:0007669"/>
    <property type="project" value="UniProtKB-UniRule"/>
</dbReference>
<dbReference type="SUPFAM" id="SSF55298">
    <property type="entry name" value="YjgF-like"/>
    <property type="match status" value="1"/>
</dbReference>
<dbReference type="NCBIfam" id="TIGR01796">
    <property type="entry name" value="CM_mono_aroH"/>
    <property type="match status" value="1"/>
</dbReference>
<name>K6DG98_SCHAZ</name>
<dbReference type="PATRIC" id="fig|1131731.3.peg.1950"/>
<evidence type="ECO:0000256" key="3">
    <source>
        <dbReference type="PROSITE-ProRule" id="PRU00514"/>
    </source>
</evidence>
<dbReference type="Gene3D" id="3.30.1330.40">
    <property type="entry name" value="RutC-like"/>
    <property type="match status" value="1"/>
</dbReference>
<dbReference type="GO" id="GO:0008652">
    <property type="term" value="P:amino acid biosynthetic process"/>
    <property type="evidence" value="ECO:0007669"/>
    <property type="project" value="UniProtKB-UniRule"/>
</dbReference>
<accession>K6DG98</accession>
<protein>
    <recommendedName>
        <fullName evidence="1 3">chorismate mutase</fullName>
        <ecNumber evidence="1 3">5.4.99.5</ecNumber>
    </recommendedName>
</protein>
<dbReference type="GO" id="GO:0046417">
    <property type="term" value="P:chorismate metabolic process"/>
    <property type="evidence" value="ECO:0007669"/>
    <property type="project" value="TreeGrafter"/>
</dbReference>
<feature type="binding site" evidence="2">
    <location>
        <position position="89"/>
    </location>
    <ligand>
        <name>prephenate</name>
        <dbReference type="ChEBI" id="CHEBI:29934"/>
    </ligand>
</feature>
<reference evidence="4 5" key="1">
    <citation type="journal article" date="2012" name="Front. Microbiol.">
        <title>Redundancy and modularity in membrane-associated dissimilatory nitrate reduction in Bacillus.</title>
        <authorList>
            <person name="Heylen K."/>
            <person name="Keltjens J."/>
        </authorList>
    </citation>
    <scope>NUCLEOTIDE SEQUENCE [LARGE SCALE GENOMIC DNA]</scope>
    <source>
        <strain evidence="4 5">LMG 9581</strain>
    </source>
</reference>
<evidence type="ECO:0000256" key="2">
    <source>
        <dbReference type="PIRSR" id="PIRSR005965-1"/>
    </source>
</evidence>
<gene>
    <name evidence="4" type="ORF">BAZO_09311</name>
</gene>
<dbReference type="UniPathway" id="UPA00120">
    <property type="reaction ID" value="UER00203"/>
</dbReference>
<dbReference type="STRING" id="1131731.BAZO_09311"/>
<dbReference type="InterPro" id="IPR035959">
    <property type="entry name" value="RutC-like_sf"/>
</dbReference>
<organism evidence="4 5">
    <name type="scientific">Schinkia azotoformans LMG 9581</name>
    <dbReference type="NCBI Taxonomy" id="1131731"/>
    <lineage>
        <taxon>Bacteria</taxon>
        <taxon>Bacillati</taxon>
        <taxon>Bacillota</taxon>
        <taxon>Bacilli</taxon>
        <taxon>Bacillales</taxon>
        <taxon>Bacillaceae</taxon>
        <taxon>Calidifontibacillus/Schinkia group</taxon>
        <taxon>Schinkia</taxon>
    </lineage>
</organism>
<dbReference type="PANTHER" id="PTHR21164:SF0">
    <property type="entry name" value="CHORISMATE MUTASE AROH"/>
    <property type="match status" value="1"/>
</dbReference>
<keyword evidence="2 3" id="KW-0028">Amino-acid biosynthesis</keyword>
<keyword evidence="5" id="KW-1185">Reference proteome</keyword>
<dbReference type="GeneID" id="89467750"/>
<comment type="caution">
    <text evidence="4">The sequence shown here is derived from an EMBL/GenBank/DDBJ whole genome shotgun (WGS) entry which is preliminary data.</text>
</comment>
<dbReference type="AlphaFoldDB" id="K6DG98"/>
<dbReference type="RefSeq" id="WP_003331149.1">
    <property type="nucleotide sequence ID" value="NZ_AJLR01000048.1"/>
</dbReference>
<comment type="catalytic activity">
    <reaction evidence="3">
        <text>chorismate = prephenate</text>
        <dbReference type="Rhea" id="RHEA:13897"/>
        <dbReference type="ChEBI" id="CHEBI:29748"/>
        <dbReference type="ChEBI" id="CHEBI:29934"/>
        <dbReference type="EC" id="5.4.99.5"/>
    </reaction>
</comment>
<evidence type="ECO:0000313" key="5">
    <source>
        <dbReference type="Proteomes" id="UP000006315"/>
    </source>
</evidence>
<feature type="binding site" evidence="2">
    <location>
        <position position="107"/>
    </location>
    <ligand>
        <name>prephenate</name>
        <dbReference type="ChEBI" id="CHEBI:29934"/>
    </ligand>
</feature>
<dbReference type="Proteomes" id="UP000006315">
    <property type="component" value="Unassembled WGS sequence"/>
</dbReference>
<sequence>MIRGIRGAITVKENNANEMVANTKILLDEMIEKNEIVPENVVQVLITTTEDLDAVFPARAMRMLDGWTYVPVMCMREIPVVNSLEKCIRIMMTVETDIPQDQIDHIYLEGAIVLRPDLSMNK</sequence>
<keyword evidence="3" id="KW-0413">Isomerase</keyword>
<dbReference type="Pfam" id="PF07736">
    <property type="entry name" value="CM_1"/>
    <property type="match status" value="1"/>
</dbReference>
<dbReference type="InterPro" id="IPR008243">
    <property type="entry name" value="Chorismate_mutase_AroH"/>
</dbReference>
<dbReference type="GO" id="GO:0009073">
    <property type="term" value="P:aromatic amino acid family biosynthetic process"/>
    <property type="evidence" value="ECO:0007669"/>
    <property type="project" value="UniProtKB-UniRule"/>
</dbReference>
<keyword evidence="2 3" id="KW-0057">Aromatic amino acid biosynthesis</keyword>
<dbReference type="PIRSF" id="PIRSF005965">
    <property type="entry name" value="Chor_mut_AroH"/>
    <property type="match status" value="1"/>
</dbReference>
<proteinExistence type="predicted"/>
<evidence type="ECO:0000256" key="1">
    <source>
        <dbReference type="NCBIfam" id="TIGR01796"/>
    </source>
</evidence>
<feature type="binding site" evidence="2">
    <location>
        <position position="6"/>
    </location>
    <ligand>
        <name>prephenate</name>
        <dbReference type="ChEBI" id="CHEBI:29934"/>
    </ligand>
</feature>
<evidence type="ECO:0000313" key="4">
    <source>
        <dbReference type="EMBL" id="EKN67349.1"/>
    </source>
</evidence>
<dbReference type="PANTHER" id="PTHR21164">
    <property type="entry name" value="CHORISMATE MUTASE"/>
    <property type="match status" value="1"/>
</dbReference>
<dbReference type="CDD" id="cd02185">
    <property type="entry name" value="AroH"/>
    <property type="match status" value="1"/>
</dbReference>
<dbReference type="EMBL" id="AJLR01000048">
    <property type="protein sequence ID" value="EKN67349.1"/>
    <property type="molecule type" value="Genomic_DNA"/>
</dbReference>